<protein>
    <recommendedName>
        <fullName evidence="8">WW domain-containing protein</fullName>
    </recommendedName>
</protein>
<feature type="domain" description="WW" evidence="8">
    <location>
        <begin position="60"/>
        <end position="88"/>
    </location>
</feature>
<feature type="compositionally biased region" description="Acidic residues" evidence="7">
    <location>
        <begin position="210"/>
        <end position="225"/>
    </location>
</feature>
<dbReference type="GO" id="GO:0032021">
    <property type="term" value="C:NELF complex"/>
    <property type="evidence" value="ECO:0007669"/>
    <property type="project" value="TreeGrafter"/>
</dbReference>
<reference evidence="9" key="1">
    <citation type="submission" date="2019-03" db="EMBL/GenBank/DDBJ databases">
        <title>Long read genome sequence of the mycoparasitic Pythium oligandrum ATCC 38472 isolated from sugarbeet rhizosphere.</title>
        <authorList>
            <person name="Gaulin E."/>
        </authorList>
    </citation>
    <scope>NUCLEOTIDE SEQUENCE</scope>
    <source>
        <strain evidence="9">ATCC 38472_TT</strain>
    </source>
</reference>
<evidence type="ECO:0000313" key="9">
    <source>
        <dbReference type="EMBL" id="TMW57248.1"/>
    </source>
</evidence>
<keyword evidence="3" id="KW-0678">Repressor</keyword>
<keyword evidence="4" id="KW-0805">Transcription regulation</keyword>
<evidence type="ECO:0000256" key="2">
    <source>
        <dbReference type="ARBA" id="ARBA00005726"/>
    </source>
</evidence>
<dbReference type="InterPro" id="IPR036020">
    <property type="entry name" value="WW_dom_sf"/>
</dbReference>
<proteinExistence type="inferred from homology"/>
<dbReference type="SMART" id="SM00456">
    <property type="entry name" value="WW"/>
    <property type="match status" value="2"/>
</dbReference>
<gene>
    <name evidence="9" type="ORF">Poli38472_003173</name>
</gene>
<evidence type="ECO:0000256" key="3">
    <source>
        <dbReference type="ARBA" id="ARBA00022491"/>
    </source>
</evidence>
<dbReference type="InterPro" id="IPR006942">
    <property type="entry name" value="TH1"/>
</dbReference>
<feature type="compositionally biased region" description="Basic residues" evidence="7">
    <location>
        <begin position="231"/>
        <end position="240"/>
    </location>
</feature>
<evidence type="ECO:0000259" key="8">
    <source>
        <dbReference type="PROSITE" id="PS50020"/>
    </source>
</evidence>
<dbReference type="GO" id="GO:0034244">
    <property type="term" value="P:negative regulation of transcription elongation by RNA polymerase II"/>
    <property type="evidence" value="ECO:0007669"/>
    <property type="project" value="TreeGrafter"/>
</dbReference>
<comment type="similarity">
    <text evidence="2">Belongs to the NELF-D family.</text>
</comment>
<evidence type="ECO:0000256" key="6">
    <source>
        <dbReference type="ARBA" id="ARBA00023242"/>
    </source>
</evidence>
<feature type="compositionally biased region" description="Polar residues" evidence="7">
    <location>
        <begin position="173"/>
        <end position="201"/>
    </location>
</feature>
<dbReference type="PROSITE" id="PS50020">
    <property type="entry name" value="WW_DOMAIN_2"/>
    <property type="match status" value="2"/>
</dbReference>
<dbReference type="Pfam" id="PF04858">
    <property type="entry name" value="TH1"/>
    <property type="match status" value="1"/>
</dbReference>
<dbReference type="PANTHER" id="PTHR12144:SF0">
    <property type="entry name" value="NEGATIVE ELONGATION FACTOR C_D"/>
    <property type="match status" value="1"/>
</dbReference>
<keyword evidence="6" id="KW-0539">Nucleus</keyword>
<evidence type="ECO:0000256" key="5">
    <source>
        <dbReference type="ARBA" id="ARBA00023163"/>
    </source>
</evidence>
<organism evidence="9 10">
    <name type="scientific">Pythium oligandrum</name>
    <name type="common">Mycoparasitic fungus</name>
    <dbReference type="NCBI Taxonomy" id="41045"/>
    <lineage>
        <taxon>Eukaryota</taxon>
        <taxon>Sar</taxon>
        <taxon>Stramenopiles</taxon>
        <taxon>Oomycota</taxon>
        <taxon>Peronosporomycetes</taxon>
        <taxon>Pythiales</taxon>
        <taxon>Pythiaceae</taxon>
        <taxon>Pythium</taxon>
    </lineage>
</organism>
<dbReference type="PROSITE" id="PS01159">
    <property type="entry name" value="WW_DOMAIN_1"/>
    <property type="match status" value="2"/>
</dbReference>
<feature type="compositionally biased region" description="Low complexity" evidence="7">
    <location>
        <begin position="113"/>
        <end position="124"/>
    </location>
</feature>
<evidence type="ECO:0000313" key="10">
    <source>
        <dbReference type="Proteomes" id="UP000794436"/>
    </source>
</evidence>
<evidence type="ECO:0000256" key="4">
    <source>
        <dbReference type="ARBA" id="ARBA00023015"/>
    </source>
</evidence>
<dbReference type="InterPro" id="IPR001202">
    <property type="entry name" value="WW_dom"/>
</dbReference>
<sequence>MTMTAVWSEHFTKDGRVYYYNRTTKQSSWEKPADFDGESTKANASDGDKKAAATTSAGEWEELWDPKNERHYYYNRTSRKTQWQKPEGVKIKPYVAPVATAKKEKTKSETKSSVESGTTSSAETEASEKGNNKEERANGAQEAREQLKASESAGVEKETVEKAEMVADKSAESQHTPAKKTVTTESHAKQTPQHVTSTASGSHGRKALELDDEDAGDDDGDDLAEGDASAHKKRKKKVKKEKVDIDTALRKRRRNENEKRMIICDDEDDAARDTIQEYDTEDGKEASRLLKEMAKTDAIMETNVLNLINGFLRTHSDSNGPEILVEKLSSSYRGHAQMVGLVASWLDALPVSKTALEHKIAFDVADDAVIESKGASWDPASDILYAHLQEVVTQHYEPKLVSNVLSESTAEPEWLTEMLGDRKWRRMLIELAEKHKTCNLLQYAIRRISEAGHHKEIAATANANAFFSVFNGILLDAFCRIPFASDEEAREDLSALKKICCQSAYSYVYAEELLCTFDNKLYLLQKDASDQSSHRAHYRTVRSKLSRVRFELQETAIEKFGAKIEVFHPLRRRHLYDANSRLSEAILSIVKTKKCSEVAAEALAKEYSSPSTAPPASHLRDPLVFRSLLDPLFNPSEPLSSTFSEHCVLLLAFAACAKDERSILQSTSGVQLVSLDSQELEKTKTALQEASTICRSDHTLSYNMNLTGVVEKLTAVMEVPLASMGVLHWLEVTCTSPAFFNSSLLHICFPSLLRILKASIKLHVAQWPIAFQVLVTSLRLHPDVNPVKALELKRESLRTMVFMITSGYVLPVLEFIFINTPELDQALLRNFIAVLFAQIAPPYSAKFVMALTKILTHPKIQNAVKSCPPECKSKLRSFVSYCKKNAGVLSSDQLQALVIAHEGL</sequence>
<keyword evidence="10" id="KW-1185">Reference proteome</keyword>
<dbReference type="Proteomes" id="UP000794436">
    <property type="component" value="Unassembled WGS sequence"/>
</dbReference>
<evidence type="ECO:0000256" key="1">
    <source>
        <dbReference type="ARBA" id="ARBA00004123"/>
    </source>
</evidence>
<accession>A0A8K1C6M9</accession>
<evidence type="ECO:0000256" key="7">
    <source>
        <dbReference type="SAM" id="MobiDB-lite"/>
    </source>
</evidence>
<dbReference type="GO" id="GO:0003723">
    <property type="term" value="F:RNA binding"/>
    <property type="evidence" value="ECO:0007669"/>
    <property type="project" value="TreeGrafter"/>
</dbReference>
<dbReference type="AlphaFoldDB" id="A0A8K1C6M9"/>
<comment type="caution">
    <text evidence="9">The sequence shown here is derived from an EMBL/GenBank/DDBJ whole genome shotgun (WGS) entry which is preliminary data.</text>
</comment>
<feature type="compositionally biased region" description="Basic and acidic residues" evidence="7">
    <location>
        <begin position="101"/>
        <end position="112"/>
    </location>
</feature>
<dbReference type="CDD" id="cd00201">
    <property type="entry name" value="WW"/>
    <property type="match status" value="2"/>
</dbReference>
<dbReference type="OrthoDB" id="511287at2759"/>
<name>A0A8K1C6M9_PYTOL</name>
<dbReference type="EMBL" id="SPLM01000144">
    <property type="protein sequence ID" value="TMW57248.1"/>
    <property type="molecule type" value="Genomic_DNA"/>
</dbReference>
<dbReference type="PANTHER" id="PTHR12144">
    <property type="entry name" value="NEGATIVE ELONGATION FACTOR D"/>
    <property type="match status" value="1"/>
</dbReference>
<dbReference type="Pfam" id="PF00397">
    <property type="entry name" value="WW"/>
    <property type="match status" value="2"/>
</dbReference>
<comment type="subcellular location">
    <subcellularLocation>
        <location evidence="1">Nucleus</location>
    </subcellularLocation>
</comment>
<keyword evidence="5" id="KW-0804">Transcription</keyword>
<dbReference type="Gene3D" id="2.20.70.10">
    <property type="match status" value="2"/>
</dbReference>
<dbReference type="SUPFAM" id="SSF51045">
    <property type="entry name" value="WW domain"/>
    <property type="match status" value="2"/>
</dbReference>
<feature type="region of interest" description="Disordered" evidence="7">
    <location>
        <begin position="25"/>
        <end position="243"/>
    </location>
</feature>
<feature type="domain" description="WW" evidence="8">
    <location>
        <begin position="1"/>
        <end position="34"/>
    </location>
</feature>
<feature type="compositionally biased region" description="Basic and acidic residues" evidence="7">
    <location>
        <begin position="126"/>
        <end position="172"/>
    </location>
</feature>